<dbReference type="Proteomes" id="UP000198704">
    <property type="component" value="Unassembled WGS sequence"/>
</dbReference>
<keyword evidence="5" id="KW-0411">Iron-sulfur</keyword>
<evidence type="ECO:0000256" key="5">
    <source>
        <dbReference type="ARBA" id="ARBA00023014"/>
    </source>
</evidence>
<evidence type="ECO:0000256" key="3">
    <source>
        <dbReference type="ARBA" id="ARBA00022723"/>
    </source>
</evidence>
<keyword evidence="8" id="KW-1185">Reference proteome</keyword>
<dbReference type="SFLD" id="SFLDS00029">
    <property type="entry name" value="Radical_SAM"/>
    <property type="match status" value="1"/>
</dbReference>
<dbReference type="PANTHER" id="PTHR11228">
    <property type="entry name" value="RADICAL SAM DOMAIN PROTEIN"/>
    <property type="match status" value="1"/>
</dbReference>
<dbReference type="CDD" id="cd01335">
    <property type="entry name" value="Radical_SAM"/>
    <property type="match status" value="1"/>
</dbReference>
<sequence length="376" mass="42361">MPNTFAADPEFAHHFRRLHQVFMYVTDRCNLECEQCIYKPSISHFINEEIALDDALGLLATFRGLGASKVTFLGGEPTLYGHRQGGRPLLDLIEGTRALGYDYVRIDTNGQRVSSLLEQPSFQRLDEVAFSLDGFSAGTNDPLRGKGTFVRAVDAIRKSVALGYFVTVTCCVQRLFLDRDETGTLNLERMIRFVEGLGVHQVNFHDLFKVGIPMDTWTGDFAPRPKDWVPVYEELSAKVRAGAFGIKVRLPQCFVTKAEFARAPDYYGYCPVKLGERVMVHPNGTIRICSNLICTAFGVATWGEGRIGWERSHANELAGHDLNRMTPCTNRSRHRKYGDLVPVCFSFKPGQEEYVWDHRLGWDDAARKRGDLDVAV</sequence>
<dbReference type="SFLD" id="SFLDG01067">
    <property type="entry name" value="SPASM/twitch_domain_containing"/>
    <property type="match status" value="1"/>
</dbReference>
<reference evidence="8" key="1">
    <citation type="submission" date="2016-10" db="EMBL/GenBank/DDBJ databases">
        <authorList>
            <person name="Varghese N."/>
            <person name="Submissions S."/>
        </authorList>
    </citation>
    <scope>NUCLEOTIDE SEQUENCE [LARGE SCALE GENOMIC DNA]</scope>
    <source>
        <strain evidence="8">BL47</strain>
    </source>
</reference>
<feature type="domain" description="Radical SAM core" evidence="6">
    <location>
        <begin position="15"/>
        <end position="238"/>
    </location>
</feature>
<dbReference type="InterPro" id="IPR013785">
    <property type="entry name" value="Aldolase_TIM"/>
</dbReference>
<evidence type="ECO:0000256" key="4">
    <source>
        <dbReference type="ARBA" id="ARBA00023004"/>
    </source>
</evidence>
<dbReference type="GO" id="GO:0003824">
    <property type="term" value="F:catalytic activity"/>
    <property type="evidence" value="ECO:0007669"/>
    <property type="project" value="InterPro"/>
</dbReference>
<keyword evidence="3" id="KW-0479">Metal-binding</keyword>
<dbReference type="RefSeq" id="WP_091713778.1">
    <property type="nucleotide sequence ID" value="NZ_FNHS01000002.1"/>
</dbReference>
<dbReference type="GO" id="GO:0046872">
    <property type="term" value="F:metal ion binding"/>
    <property type="evidence" value="ECO:0007669"/>
    <property type="project" value="UniProtKB-KW"/>
</dbReference>
<dbReference type="InterPro" id="IPR007197">
    <property type="entry name" value="rSAM"/>
</dbReference>
<protein>
    <submittedName>
        <fullName evidence="7">Radical SAM superfamily enzyme, MoaA/NifB/PqqE/SkfB family</fullName>
    </submittedName>
</protein>
<dbReference type="GO" id="GO:0051536">
    <property type="term" value="F:iron-sulfur cluster binding"/>
    <property type="evidence" value="ECO:0007669"/>
    <property type="project" value="UniProtKB-KW"/>
</dbReference>
<dbReference type="Gene3D" id="3.20.20.70">
    <property type="entry name" value="Aldolase class I"/>
    <property type="match status" value="1"/>
</dbReference>
<dbReference type="PROSITE" id="PS51918">
    <property type="entry name" value="RADICAL_SAM"/>
    <property type="match status" value="1"/>
</dbReference>
<dbReference type="SUPFAM" id="SSF102114">
    <property type="entry name" value="Radical SAM enzymes"/>
    <property type="match status" value="1"/>
</dbReference>
<dbReference type="STRING" id="582672.SAMN05216360_102456"/>
<evidence type="ECO:0000313" key="8">
    <source>
        <dbReference type="Proteomes" id="UP000198704"/>
    </source>
</evidence>
<evidence type="ECO:0000256" key="1">
    <source>
        <dbReference type="ARBA" id="ARBA00001966"/>
    </source>
</evidence>
<evidence type="ECO:0000259" key="6">
    <source>
        <dbReference type="PROSITE" id="PS51918"/>
    </source>
</evidence>
<dbReference type="InterPro" id="IPR058240">
    <property type="entry name" value="rSAM_sf"/>
</dbReference>
<organism evidence="7 8">
    <name type="scientific">Methylobacterium phyllostachyos</name>
    <dbReference type="NCBI Taxonomy" id="582672"/>
    <lineage>
        <taxon>Bacteria</taxon>
        <taxon>Pseudomonadati</taxon>
        <taxon>Pseudomonadota</taxon>
        <taxon>Alphaproteobacteria</taxon>
        <taxon>Hyphomicrobiales</taxon>
        <taxon>Methylobacteriaceae</taxon>
        <taxon>Methylobacterium</taxon>
    </lineage>
</organism>
<dbReference type="OrthoDB" id="9782387at2"/>
<dbReference type="EMBL" id="FNHS01000002">
    <property type="protein sequence ID" value="SDM56487.1"/>
    <property type="molecule type" value="Genomic_DNA"/>
</dbReference>
<name>A0A1G9U932_9HYPH</name>
<dbReference type="PANTHER" id="PTHR11228:SF7">
    <property type="entry name" value="PQQA PEPTIDE CYCLASE"/>
    <property type="match status" value="1"/>
</dbReference>
<gene>
    <name evidence="7" type="ORF">SAMN05216360_102456</name>
</gene>
<keyword evidence="4" id="KW-0408">Iron</keyword>
<proteinExistence type="predicted"/>
<accession>A0A1G9U932</accession>
<dbReference type="Pfam" id="PF04055">
    <property type="entry name" value="Radical_SAM"/>
    <property type="match status" value="1"/>
</dbReference>
<dbReference type="InterPro" id="IPR050377">
    <property type="entry name" value="Radical_SAM_PqqE_MftC-like"/>
</dbReference>
<dbReference type="AlphaFoldDB" id="A0A1G9U932"/>
<comment type="cofactor">
    <cofactor evidence="1">
        <name>[4Fe-4S] cluster</name>
        <dbReference type="ChEBI" id="CHEBI:49883"/>
    </cofactor>
</comment>
<evidence type="ECO:0000313" key="7">
    <source>
        <dbReference type="EMBL" id="SDM56487.1"/>
    </source>
</evidence>
<evidence type="ECO:0000256" key="2">
    <source>
        <dbReference type="ARBA" id="ARBA00022691"/>
    </source>
</evidence>
<keyword evidence="2" id="KW-0949">S-adenosyl-L-methionine</keyword>